<keyword evidence="4 6" id="KW-1133">Transmembrane helix</keyword>
<dbReference type="NCBIfam" id="TIGR00374">
    <property type="entry name" value="flippase-like domain"/>
    <property type="match status" value="1"/>
</dbReference>
<evidence type="ECO:0000256" key="6">
    <source>
        <dbReference type="SAM" id="Phobius"/>
    </source>
</evidence>
<accession>H6RED9</accession>
<feature type="transmembrane region" description="Helical" evidence="6">
    <location>
        <begin position="129"/>
        <end position="147"/>
    </location>
</feature>
<feature type="transmembrane region" description="Helical" evidence="6">
    <location>
        <begin position="214"/>
        <end position="237"/>
    </location>
</feature>
<feature type="transmembrane region" description="Helical" evidence="6">
    <location>
        <begin position="243"/>
        <end position="262"/>
    </location>
</feature>
<reference evidence="7" key="1">
    <citation type="journal article" date="2012" name="Environ. Microbiol.">
        <title>Genomic content of uncultured Bacteroidetes from contrasting oceanic provinces in the North Atlantic Ocean.</title>
        <authorList>
            <person name="Gomez-Pereira P.R."/>
            <person name="Schuler M."/>
            <person name="Fuchs B.M."/>
            <person name="Bennke C."/>
            <person name="Teeling H."/>
            <person name="Waldmann J."/>
            <person name="Richter M."/>
            <person name="Barbe V."/>
            <person name="Bataille E."/>
            <person name="Glockner F.O."/>
            <person name="Amann R."/>
        </authorList>
    </citation>
    <scope>NUCLEOTIDE SEQUENCE</scope>
</reference>
<dbReference type="AlphaFoldDB" id="H6RED9"/>
<feature type="transmembrane region" description="Helical" evidence="6">
    <location>
        <begin position="80"/>
        <end position="97"/>
    </location>
</feature>
<keyword evidence="3 6" id="KW-0812">Transmembrane</keyword>
<dbReference type="PANTHER" id="PTHR39087:SF2">
    <property type="entry name" value="UPF0104 MEMBRANE PROTEIN MJ1595"/>
    <property type="match status" value="1"/>
</dbReference>
<dbReference type="Pfam" id="PF03706">
    <property type="entry name" value="LPG_synthase_TM"/>
    <property type="match status" value="1"/>
</dbReference>
<name>H6RED9_9BACT</name>
<dbReference type="InterPro" id="IPR022791">
    <property type="entry name" value="L-PG_synthase/AglD"/>
</dbReference>
<comment type="subcellular location">
    <subcellularLocation>
        <location evidence="1">Cell membrane</location>
        <topology evidence="1">Multi-pass membrane protein</topology>
    </subcellularLocation>
</comment>
<sequence length="320" mass="36212">MNKTLIAFVKIAIPLSLGVFLIYYSYSKFSPQQLEEISAYFKKVDYTFIIISLFFSLLSHISRAYRWNFMLEPLGYKPKLLNNFMAVSVAYIMNIFIPKSGEVSRALIIKKYEDVPFDKAFGTIISERVVDLLFLFGFTAIALLLQFDTLSEFLLNILPISTIYNLLAILLVLLILFLLALKISKSAIIKKIIRFFSGLKDGILSILKMKKKGFFIVHSFLIWGLYLLSFYTATFALNETSNIAFSTLIITFVVGSFSFAFTNSGFGSYPFFVAGILGIFSIPETVGTAFGWIVWTSNIASIVFFGGLSLLILPFYNKRK</sequence>
<evidence type="ECO:0000256" key="2">
    <source>
        <dbReference type="ARBA" id="ARBA00022475"/>
    </source>
</evidence>
<feature type="transmembrane region" description="Helical" evidence="6">
    <location>
        <begin position="299"/>
        <end position="316"/>
    </location>
</feature>
<evidence type="ECO:0000256" key="3">
    <source>
        <dbReference type="ARBA" id="ARBA00022692"/>
    </source>
</evidence>
<dbReference type="GO" id="GO:0005886">
    <property type="term" value="C:plasma membrane"/>
    <property type="evidence" value="ECO:0007669"/>
    <property type="project" value="UniProtKB-SubCell"/>
</dbReference>
<reference evidence="7" key="2">
    <citation type="submission" date="2012-02" db="EMBL/GenBank/DDBJ databases">
        <authorList>
            <person name="Genoscope - CEA"/>
        </authorList>
    </citation>
    <scope>NUCLEOTIDE SEQUENCE</scope>
</reference>
<keyword evidence="5 6" id="KW-0472">Membrane</keyword>
<proteinExistence type="predicted"/>
<dbReference type="EMBL" id="FO117578">
    <property type="protein sequence ID" value="CCF99400.1"/>
    <property type="molecule type" value="Genomic_DNA"/>
</dbReference>
<dbReference type="PANTHER" id="PTHR39087">
    <property type="entry name" value="UPF0104 MEMBRANE PROTEIN MJ1595"/>
    <property type="match status" value="1"/>
</dbReference>
<protein>
    <submittedName>
        <fullName evidence="7">Integral membrane protein</fullName>
    </submittedName>
</protein>
<feature type="transmembrane region" description="Helical" evidence="6">
    <location>
        <begin position="269"/>
        <end position="293"/>
    </location>
</feature>
<gene>
    <name evidence="7" type="ORF">VIS_S3BCA70030</name>
</gene>
<feature type="transmembrane region" description="Helical" evidence="6">
    <location>
        <begin position="6"/>
        <end position="26"/>
    </location>
</feature>
<feature type="transmembrane region" description="Helical" evidence="6">
    <location>
        <begin position="46"/>
        <end position="65"/>
    </location>
</feature>
<feature type="transmembrane region" description="Helical" evidence="6">
    <location>
        <begin position="153"/>
        <end position="181"/>
    </location>
</feature>
<organism evidence="7">
    <name type="scientific">uncultured Flavobacteriia bacterium</name>
    <dbReference type="NCBI Taxonomy" id="212695"/>
    <lineage>
        <taxon>Bacteria</taxon>
        <taxon>Pseudomonadati</taxon>
        <taxon>Bacteroidota</taxon>
        <taxon>Flavobacteriia</taxon>
        <taxon>environmental samples</taxon>
    </lineage>
</organism>
<evidence type="ECO:0000256" key="4">
    <source>
        <dbReference type="ARBA" id="ARBA00022989"/>
    </source>
</evidence>
<evidence type="ECO:0000313" key="7">
    <source>
        <dbReference type="EMBL" id="CCF99400.1"/>
    </source>
</evidence>
<evidence type="ECO:0000256" key="5">
    <source>
        <dbReference type="ARBA" id="ARBA00023136"/>
    </source>
</evidence>
<evidence type="ECO:0000256" key="1">
    <source>
        <dbReference type="ARBA" id="ARBA00004651"/>
    </source>
</evidence>
<keyword evidence="2" id="KW-1003">Cell membrane</keyword>